<sequence>MSRVTKRKKKKSKSIAKVLFILLISLLVILLLFLIFLIINITKIDSEISNFNEGTKNDKVISSNSISPNSININLSVMGDIMAHNPQLKAQYNKDTNTYDFNNNFKYVTPYINNSDLAIANLETTLAGPSMPYTSYPTFNSPDTLVDAIKNSGIDIVSTINNHTFDKGDLGLERTLKVCKEKGLETIGTVESVYDKNYIKKDVSGINLGITAFSYGSVSNNSKSVNGIEVSNKSKDKMNVFDMVDVNSAFNTIKIQLDNIKDTDLQIVVLHWGNEYQRIPSKFQTTLAQMLCNYGVDIIVGSHPHVVQPIELINSYNNDNSTLVMYSLGNFISNQRKELMGSPYTEDGLIVNIEITKDTKENKTFVSKANCIPTWVNKYQNSGKNFYEIIPIENKNQLSHISNLPMKLIEQSYTNTKSQIKESNIINSPNISFK</sequence>
<keyword evidence="2" id="KW-0812">Transmembrane</keyword>
<accession>A0A1G9Q5T4</accession>
<dbReference type="PANTHER" id="PTHR33393:SF12">
    <property type="entry name" value="CAPSULE BIOSYNTHESIS PROTEIN CAPA"/>
    <property type="match status" value="1"/>
</dbReference>
<protein>
    <submittedName>
        <fullName evidence="4">Poly-gamma-glutamate synthesis protein (Capsule biosynthesis protein)</fullName>
    </submittedName>
</protein>
<feature type="domain" description="Capsule synthesis protein CapA" evidence="3">
    <location>
        <begin position="74"/>
        <end position="335"/>
    </location>
</feature>
<dbReference type="RefSeq" id="WP_092725971.1">
    <property type="nucleotide sequence ID" value="NZ_FNGW01000005.1"/>
</dbReference>
<feature type="transmembrane region" description="Helical" evidence="2">
    <location>
        <begin position="20"/>
        <end position="39"/>
    </location>
</feature>
<dbReference type="STRING" id="1121325.SAMN04515677_10528"/>
<keyword evidence="2" id="KW-1133">Transmembrane helix</keyword>
<organism evidence="4 5">
    <name type="scientific">Romboutsia lituseburensis DSM 797</name>
    <dbReference type="NCBI Taxonomy" id="1121325"/>
    <lineage>
        <taxon>Bacteria</taxon>
        <taxon>Bacillati</taxon>
        <taxon>Bacillota</taxon>
        <taxon>Clostridia</taxon>
        <taxon>Peptostreptococcales</taxon>
        <taxon>Peptostreptococcaceae</taxon>
        <taxon>Romboutsia</taxon>
    </lineage>
</organism>
<keyword evidence="5" id="KW-1185">Reference proteome</keyword>
<dbReference type="EMBL" id="FNGW01000005">
    <property type="protein sequence ID" value="SDM05715.1"/>
    <property type="molecule type" value="Genomic_DNA"/>
</dbReference>
<dbReference type="SMART" id="SM00854">
    <property type="entry name" value="PGA_cap"/>
    <property type="match status" value="1"/>
</dbReference>
<name>A0A1G9Q5T4_9FIRM</name>
<dbReference type="InterPro" id="IPR052169">
    <property type="entry name" value="CW_Biosynth-Accessory"/>
</dbReference>
<comment type="similarity">
    <text evidence="1">Belongs to the CapA family.</text>
</comment>
<dbReference type="SUPFAM" id="SSF56300">
    <property type="entry name" value="Metallo-dependent phosphatases"/>
    <property type="match status" value="1"/>
</dbReference>
<reference evidence="4 5" key="1">
    <citation type="submission" date="2016-10" db="EMBL/GenBank/DDBJ databases">
        <authorList>
            <person name="de Groot N.N."/>
        </authorList>
    </citation>
    <scope>NUCLEOTIDE SEQUENCE [LARGE SCALE GENOMIC DNA]</scope>
    <source>
        <strain evidence="4 5">DSM 797</strain>
    </source>
</reference>
<dbReference type="CDD" id="cd07381">
    <property type="entry name" value="MPP_CapA"/>
    <property type="match status" value="1"/>
</dbReference>
<dbReference type="InterPro" id="IPR019079">
    <property type="entry name" value="Capsule_synth_CapA"/>
</dbReference>
<dbReference type="Gene3D" id="3.60.21.10">
    <property type="match status" value="1"/>
</dbReference>
<evidence type="ECO:0000313" key="4">
    <source>
        <dbReference type="EMBL" id="SDM05715.1"/>
    </source>
</evidence>
<dbReference type="PANTHER" id="PTHR33393">
    <property type="entry name" value="POLYGLUTAMINE SYNTHESIS ACCESSORY PROTEIN RV0574C-RELATED"/>
    <property type="match status" value="1"/>
</dbReference>
<evidence type="ECO:0000313" key="5">
    <source>
        <dbReference type="Proteomes" id="UP000199068"/>
    </source>
</evidence>
<evidence type="ECO:0000256" key="2">
    <source>
        <dbReference type="SAM" id="Phobius"/>
    </source>
</evidence>
<dbReference type="AlphaFoldDB" id="A0A1G9Q5T4"/>
<gene>
    <name evidence="4" type="ORF">SAMN04515677_10528</name>
</gene>
<dbReference type="Proteomes" id="UP000199068">
    <property type="component" value="Unassembled WGS sequence"/>
</dbReference>
<keyword evidence="2" id="KW-0472">Membrane</keyword>
<proteinExistence type="inferred from homology"/>
<dbReference type="Pfam" id="PF09587">
    <property type="entry name" value="PGA_cap"/>
    <property type="match status" value="1"/>
</dbReference>
<dbReference type="InterPro" id="IPR029052">
    <property type="entry name" value="Metallo-depent_PP-like"/>
</dbReference>
<evidence type="ECO:0000256" key="1">
    <source>
        <dbReference type="ARBA" id="ARBA00005662"/>
    </source>
</evidence>
<evidence type="ECO:0000259" key="3">
    <source>
        <dbReference type="SMART" id="SM00854"/>
    </source>
</evidence>